<proteinExistence type="predicted"/>
<evidence type="ECO:0000313" key="2">
    <source>
        <dbReference type="Proteomes" id="UP000316083"/>
    </source>
</evidence>
<dbReference type="AlphaFoldDB" id="A0A560BNH3"/>
<sequence length="338" mass="35045">MSVFVAPSPRTYGVWPVEGALAVLDLNFRLMASLDGRVTVTRSGGGTFNGPTGTLLTAAADAPRFDYRRVGGVWVPAGLVVEPAPATNLSKAVSDAASWLDPLGNMVITRGVAGSPDGSAASMSIYSATTGADRLVRENVTVANDTVTRTVSMFVAPGTGGSRFCIALGYTSGITPITAVLYGNAANGSISTVTGTSIYGVEPAGGGYWRYWLALANNGSGNTTLRFDARPFVDQAINEGTRIIWGPQIETGSSPTSFIPTTTVAATRPAETVTLAVPDGSYDVLVQDWAGAEWRNAVAVSGSYSLTPRAGMRHVGRVRFYPAGLLSAAAKTALQVPT</sequence>
<name>A0A560BNH3_AZOBR</name>
<evidence type="ECO:0000313" key="1">
    <source>
        <dbReference type="EMBL" id="TWA74168.1"/>
    </source>
</evidence>
<comment type="caution">
    <text evidence="1">The sequence shown here is derived from an EMBL/GenBank/DDBJ whole genome shotgun (WGS) entry which is preliminary data.</text>
</comment>
<dbReference type="RefSeq" id="WP_145671826.1">
    <property type="nucleotide sequence ID" value="NZ_VITF01000001.1"/>
</dbReference>
<protein>
    <submittedName>
        <fullName evidence="1">Uncharacterized protein</fullName>
    </submittedName>
</protein>
<reference evidence="1 2" key="1">
    <citation type="submission" date="2019-06" db="EMBL/GenBank/DDBJ databases">
        <title>Genomic Encyclopedia of Type Strains, Phase IV (KMG-V): Genome sequencing to study the core and pangenomes of soil and plant-associated prokaryotes.</title>
        <authorList>
            <person name="Whitman W."/>
        </authorList>
    </citation>
    <scope>NUCLEOTIDE SEQUENCE [LARGE SCALE GENOMIC DNA]</scope>
    <source>
        <strain evidence="1 2">BR 11796</strain>
    </source>
</reference>
<organism evidence="1 2">
    <name type="scientific">Azospirillum brasilense</name>
    <dbReference type="NCBI Taxonomy" id="192"/>
    <lineage>
        <taxon>Bacteria</taxon>
        <taxon>Pseudomonadati</taxon>
        <taxon>Pseudomonadota</taxon>
        <taxon>Alphaproteobacteria</taxon>
        <taxon>Rhodospirillales</taxon>
        <taxon>Azospirillaceae</taxon>
        <taxon>Azospirillum</taxon>
    </lineage>
</organism>
<dbReference type="EMBL" id="VITF01000001">
    <property type="protein sequence ID" value="TWA74168.1"/>
    <property type="molecule type" value="Genomic_DNA"/>
</dbReference>
<dbReference type="Proteomes" id="UP000316083">
    <property type="component" value="Unassembled WGS sequence"/>
</dbReference>
<accession>A0A560BNH3</accession>
<gene>
    <name evidence="1" type="ORF">FBZ82_101183</name>
</gene>